<keyword evidence="4 6" id="KW-0720">Serine protease</keyword>
<evidence type="ECO:0000256" key="4">
    <source>
        <dbReference type="ARBA" id="ARBA00022825"/>
    </source>
</evidence>
<dbReference type="PROSITE" id="PS51892">
    <property type="entry name" value="SUBTILASE"/>
    <property type="match status" value="1"/>
</dbReference>
<protein>
    <submittedName>
        <fullName evidence="9">S8 family serine peptidase</fullName>
    </submittedName>
</protein>
<feature type="signal peptide" evidence="7">
    <location>
        <begin position="1"/>
        <end position="24"/>
    </location>
</feature>
<evidence type="ECO:0000256" key="6">
    <source>
        <dbReference type="PROSITE-ProRule" id="PRU01240"/>
    </source>
</evidence>
<evidence type="ECO:0000313" key="9">
    <source>
        <dbReference type="EMBL" id="MFD2519432.1"/>
    </source>
</evidence>
<gene>
    <name evidence="9" type="ORF">ACFSR2_00945</name>
</gene>
<accession>A0ABW5J2V2</accession>
<keyword evidence="3 6" id="KW-0378">Hydrolase</keyword>
<dbReference type="SMART" id="SM00042">
    <property type="entry name" value="CUB"/>
    <property type="match status" value="1"/>
</dbReference>
<dbReference type="PANTHER" id="PTHR43399">
    <property type="entry name" value="SUBTILISIN-RELATED"/>
    <property type="match status" value="1"/>
</dbReference>
<evidence type="ECO:0000259" key="8">
    <source>
        <dbReference type="PROSITE" id="PS01180"/>
    </source>
</evidence>
<dbReference type="InterPro" id="IPR000859">
    <property type="entry name" value="CUB_dom"/>
</dbReference>
<sequence length="561" mass="62798">MLKYSLHKACICLQAFFGFCNLVAAQTNKNDWVWEQIGIKPDAPLLVPKKEILIAIIDDAFDLNHPFLKAYYYKNPKEIPGNNIDDDNNGKTDDAIGWDFSDNDANVNPPMNAIERFSHGTKVAGILVQTLQKLCEKNSSFKILPIKTASDTRKSNYIIDGYSGINYALVQKADIIITCWSGGEFDIERENILKKAQSQGTLLICSAGNFYADKPLMPAAFPWAIAVAALDKAKHKYVVSNYGTFIDISAPSDSIATVYPLEKGFKHQLSATSAATPIVGGVVAAFMAAYPELEAQDFDRLLKNTAQPIEKYNALHAGKLGAGLVNVGNLRNYIETKQLSSRFIQTKAYLPLWQDKTKELTFNITPIGKYPTYKLLLSQPLIGKNTIDVSLFNNTQKKDTTLTSTQLSQPYVFQADSFQVHLASKPFKGKNTYLYYEAQPIDSSILYCHDKILIKGEEGYIEDGSGDEDYANRCSCKWLIEVPKGKKIKIDFEAFDTEAKTDQVYFFADDGTEHPILAIFSGPDIPPVITSWYNKILVWFVSNESKSHKGWRLHYQAIDDK</sequence>
<dbReference type="InterPro" id="IPR035914">
    <property type="entry name" value="Sperma_CUB_dom_sf"/>
</dbReference>
<dbReference type="InterPro" id="IPR015500">
    <property type="entry name" value="Peptidase_S8_subtilisin-rel"/>
</dbReference>
<feature type="active site" description="Charge relay system" evidence="6">
    <location>
        <position position="119"/>
    </location>
</feature>
<dbReference type="Gene3D" id="3.40.50.200">
    <property type="entry name" value="Peptidase S8/S53 domain"/>
    <property type="match status" value="1"/>
</dbReference>
<reference evidence="10" key="1">
    <citation type="journal article" date="2019" name="Int. J. Syst. Evol. Microbiol.">
        <title>The Global Catalogue of Microorganisms (GCM) 10K type strain sequencing project: providing services to taxonomists for standard genome sequencing and annotation.</title>
        <authorList>
            <consortium name="The Broad Institute Genomics Platform"/>
            <consortium name="The Broad Institute Genome Sequencing Center for Infectious Disease"/>
            <person name="Wu L."/>
            <person name="Ma J."/>
        </authorList>
    </citation>
    <scope>NUCLEOTIDE SEQUENCE [LARGE SCALE GENOMIC DNA]</scope>
    <source>
        <strain evidence="10">KCTC 52344</strain>
    </source>
</reference>
<dbReference type="CDD" id="cd00041">
    <property type="entry name" value="CUB"/>
    <property type="match status" value="1"/>
</dbReference>
<dbReference type="InterPro" id="IPR051048">
    <property type="entry name" value="Peptidase_S8/S53_subtilisin"/>
</dbReference>
<comment type="caution">
    <text evidence="9">The sequence shown here is derived from an EMBL/GenBank/DDBJ whole genome shotgun (WGS) entry which is preliminary data.</text>
</comment>
<evidence type="ECO:0000313" key="10">
    <source>
        <dbReference type="Proteomes" id="UP001597510"/>
    </source>
</evidence>
<keyword evidence="2 6" id="KW-0645">Protease</keyword>
<evidence type="ECO:0000256" key="3">
    <source>
        <dbReference type="ARBA" id="ARBA00022801"/>
    </source>
</evidence>
<evidence type="ECO:0000256" key="5">
    <source>
        <dbReference type="ARBA" id="ARBA00023157"/>
    </source>
</evidence>
<dbReference type="InterPro" id="IPR036852">
    <property type="entry name" value="Peptidase_S8/S53_dom_sf"/>
</dbReference>
<keyword evidence="5" id="KW-1015">Disulfide bond</keyword>
<dbReference type="Pfam" id="PF00082">
    <property type="entry name" value="Peptidase_S8"/>
    <property type="match status" value="1"/>
</dbReference>
<dbReference type="RefSeq" id="WP_340238515.1">
    <property type="nucleotide sequence ID" value="NZ_JBBEWC010000009.1"/>
</dbReference>
<dbReference type="Pfam" id="PF00431">
    <property type="entry name" value="CUB"/>
    <property type="match status" value="1"/>
</dbReference>
<dbReference type="EMBL" id="JBHULC010000001">
    <property type="protein sequence ID" value="MFD2519432.1"/>
    <property type="molecule type" value="Genomic_DNA"/>
</dbReference>
<dbReference type="SUPFAM" id="SSF52743">
    <property type="entry name" value="Subtilisin-like"/>
    <property type="match status" value="1"/>
</dbReference>
<feature type="chain" id="PRO_5046204857" evidence="7">
    <location>
        <begin position="25"/>
        <end position="561"/>
    </location>
</feature>
<comment type="similarity">
    <text evidence="1 6">Belongs to the peptidase S8 family.</text>
</comment>
<keyword evidence="7" id="KW-0732">Signal</keyword>
<feature type="active site" description="Charge relay system" evidence="6">
    <location>
        <position position="273"/>
    </location>
</feature>
<dbReference type="PRINTS" id="PR00723">
    <property type="entry name" value="SUBTILISIN"/>
</dbReference>
<dbReference type="InterPro" id="IPR000209">
    <property type="entry name" value="Peptidase_S8/S53_dom"/>
</dbReference>
<name>A0ABW5J2V2_9BACT</name>
<keyword evidence="10" id="KW-1185">Reference proteome</keyword>
<feature type="domain" description="CUB" evidence="8">
    <location>
        <begin position="448"/>
        <end position="558"/>
    </location>
</feature>
<evidence type="ECO:0000256" key="2">
    <source>
        <dbReference type="ARBA" id="ARBA00022670"/>
    </source>
</evidence>
<organism evidence="9 10">
    <name type="scientific">Emticicia soli</name>
    <dbReference type="NCBI Taxonomy" id="2027878"/>
    <lineage>
        <taxon>Bacteria</taxon>
        <taxon>Pseudomonadati</taxon>
        <taxon>Bacteroidota</taxon>
        <taxon>Cytophagia</taxon>
        <taxon>Cytophagales</taxon>
        <taxon>Leadbetterellaceae</taxon>
        <taxon>Emticicia</taxon>
    </lineage>
</organism>
<dbReference type="PROSITE" id="PS01180">
    <property type="entry name" value="CUB"/>
    <property type="match status" value="1"/>
</dbReference>
<dbReference type="Proteomes" id="UP001597510">
    <property type="component" value="Unassembled WGS sequence"/>
</dbReference>
<feature type="active site" description="Charge relay system" evidence="6">
    <location>
        <position position="58"/>
    </location>
</feature>
<dbReference type="SUPFAM" id="SSF49854">
    <property type="entry name" value="Spermadhesin, CUB domain"/>
    <property type="match status" value="1"/>
</dbReference>
<dbReference type="Gene3D" id="2.60.120.290">
    <property type="entry name" value="Spermadhesin, CUB domain"/>
    <property type="match status" value="1"/>
</dbReference>
<evidence type="ECO:0000256" key="7">
    <source>
        <dbReference type="SAM" id="SignalP"/>
    </source>
</evidence>
<proteinExistence type="inferred from homology"/>
<dbReference type="PANTHER" id="PTHR43399:SF4">
    <property type="entry name" value="CELL WALL-ASSOCIATED PROTEASE"/>
    <property type="match status" value="1"/>
</dbReference>
<evidence type="ECO:0000256" key="1">
    <source>
        <dbReference type="ARBA" id="ARBA00011073"/>
    </source>
</evidence>